<gene>
    <name evidence="15" type="ORF">MNBD_GAMMA25-2107</name>
</gene>
<organism evidence="15">
    <name type="scientific">hydrothermal vent metagenome</name>
    <dbReference type="NCBI Taxonomy" id="652676"/>
    <lineage>
        <taxon>unclassified sequences</taxon>
        <taxon>metagenomes</taxon>
        <taxon>ecological metagenomes</taxon>
    </lineage>
</organism>
<comment type="catalytic activity">
    <reaction evidence="1">
        <text>ATP + protein L-histidine = ADP + protein N-phospho-L-histidine.</text>
        <dbReference type="EC" id="2.7.13.3"/>
    </reaction>
</comment>
<dbReference type="Gene3D" id="1.10.287.560">
    <property type="entry name" value="Histidine kinase CheA-like, homodimeric domain"/>
    <property type="match status" value="1"/>
</dbReference>
<evidence type="ECO:0000256" key="10">
    <source>
        <dbReference type="ARBA" id="ARBA00023012"/>
    </source>
</evidence>
<keyword evidence="7" id="KW-0547">Nucleotide-binding</keyword>
<evidence type="ECO:0000259" key="14">
    <source>
        <dbReference type="PROSITE" id="PS50894"/>
    </source>
</evidence>
<feature type="domain" description="CheW-like" evidence="13">
    <location>
        <begin position="542"/>
        <end position="677"/>
    </location>
</feature>
<keyword evidence="10" id="KW-0902">Two-component regulatory system</keyword>
<accession>A0A3B1B033</accession>
<evidence type="ECO:0000259" key="13">
    <source>
        <dbReference type="PROSITE" id="PS50851"/>
    </source>
</evidence>
<evidence type="ECO:0000256" key="4">
    <source>
        <dbReference type="ARBA" id="ARBA00022500"/>
    </source>
</evidence>
<evidence type="ECO:0000256" key="7">
    <source>
        <dbReference type="ARBA" id="ARBA00022741"/>
    </source>
</evidence>
<dbReference type="FunFam" id="3.30.565.10:FF:000016">
    <property type="entry name" value="Chemotaxis protein CheA, putative"/>
    <property type="match status" value="1"/>
</dbReference>
<dbReference type="SUPFAM" id="SSF55874">
    <property type="entry name" value="ATPase domain of HSP90 chaperone/DNA topoisomerase II/histidine kinase"/>
    <property type="match status" value="1"/>
</dbReference>
<dbReference type="GO" id="GO:0006935">
    <property type="term" value="P:chemotaxis"/>
    <property type="evidence" value="ECO:0007669"/>
    <property type="project" value="UniProtKB-KW"/>
</dbReference>
<dbReference type="AlphaFoldDB" id="A0A3B1B033"/>
<evidence type="ECO:0000256" key="6">
    <source>
        <dbReference type="ARBA" id="ARBA00022679"/>
    </source>
</evidence>
<dbReference type="SUPFAM" id="SSF50341">
    <property type="entry name" value="CheW-like"/>
    <property type="match status" value="1"/>
</dbReference>
<keyword evidence="8 15" id="KW-0418">Kinase</keyword>
<dbReference type="SMART" id="SM00260">
    <property type="entry name" value="CheW"/>
    <property type="match status" value="1"/>
</dbReference>
<dbReference type="InterPro" id="IPR036061">
    <property type="entry name" value="CheW-like_dom_sf"/>
</dbReference>
<dbReference type="SMART" id="SM00073">
    <property type="entry name" value="HPT"/>
    <property type="match status" value="1"/>
</dbReference>
<dbReference type="FunFam" id="2.30.30.40:FF:000048">
    <property type="entry name" value="Chemotaxis protein CheA, putative"/>
    <property type="match status" value="1"/>
</dbReference>
<feature type="domain" description="HPt" evidence="14">
    <location>
        <begin position="1"/>
        <end position="105"/>
    </location>
</feature>
<dbReference type="Pfam" id="PF02518">
    <property type="entry name" value="HATPase_c"/>
    <property type="match status" value="1"/>
</dbReference>
<dbReference type="InterPro" id="IPR008207">
    <property type="entry name" value="Sig_transdc_His_kin_Hpt_dom"/>
</dbReference>
<feature type="domain" description="Histidine kinase" evidence="12">
    <location>
        <begin position="287"/>
        <end position="540"/>
    </location>
</feature>
<dbReference type="Gene3D" id="1.20.120.160">
    <property type="entry name" value="HPT domain"/>
    <property type="match status" value="1"/>
</dbReference>
<feature type="coiled-coil region" evidence="11">
    <location>
        <begin position="330"/>
        <end position="357"/>
    </location>
</feature>
<dbReference type="Pfam" id="PF02895">
    <property type="entry name" value="H-kinase_dim"/>
    <property type="match status" value="1"/>
</dbReference>
<dbReference type="InterPro" id="IPR051315">
    <property type="entry name" value="Bact_Chemotaxis_CheA"/>
</dbReference>
<dbReference type="EC" id="2.7.13.3" evidence="2"/>
<dbReference type="InterPro" id="IPR005467">
    <property type="entry name" value="His_kinase_dom"/>
</dbReference>
<keyword evidence="4" id="KW-0145">Chemotaxis</keyword>
<dbReference type="InterPro" id="IPR002545">
    <property type="entry name" value="CheW-lke_dom"/>
</dbReference>
<dbReference type="PANTHER" id="PTHR43395:SF10">
    <property type="entry name" value="CHEMOTAXIS PROTEIN CHEA"/>
    <property type="match status" value="1"/>
</dbReference>
<dbReference type="PROSITE" id="PS50109">
    <property type="entry name" value="HIS_KIN"/>
    <property type="match status" value="1"/>
</dbReference>
<dbReference type="Gene3D" id="3.30.565.10">
    <property type="entry name" value="Histidine kinase-like ATPase, C-terminal domain"/>
    <property type="match status" value="1"/>
</dbReference>
<dbReference type="GO" id="GO:0000155">
    <property type="term" value="F:phosphorelay sensor kinase activity"/>
    <property type="evidence" value="ECO:0007669"/>
    <property type="project" value="InterPro"/>
</dbReference>
<dbReference type="InterPro" id="IPR004358">
    <property type="entry name" value="Sig_transdc_His_kin-like_C"/>
</dbReference>
<evidence type="ECO:0000256" key="8">
    <source>
        <dbReference type="ARBA" id="ARBA00022777"/>
    </source>
</evidence>
<dbReference type="CDD" id="cd00731">
    <property type="entry name" value="CheA_reg"/>
    <property type="match status" value="1"/>
</dbReference>
<dbReference type="PANTHER" id="PTHR43395">
    <property type="entry name" value="SENSOR HISTIDINE KINASE CHEA"/>
    <property type="match status" value="1"/>
</dbReference>
<dbReference type="InterPro" id="IPR036641">
    <property type="entry name" value="HPT_dom_sf"/>
</dbReference>
<evidence type="ECO:0000256" key="11">
    <source>
        <dbReference type="SAM" id="Coils"/>
    </source>
</evidence>
<protein>
    <recommendedName>
        <fullName evidence="3">Chemotaxis protein CheA</fullName>
        <ecNumber evidence="2">2.7.13.3</ecNumber>
    </recommendedName>
</protein>
<proteinExistence type="predicted"/>
<keyword evidence="11" id="KW-0175">Coiled coil</keyword>
<dbReference type="PRINTS" id="PR00344">
    <property type="entry name" value="BCTRLSENSOR"/>
</dbReference>
<dbReference type="InterPro" id="IPR003594">
    <property type="entry name" value="HATPase_dom"/>
</dbReference>
<dbReference type="InterPro" id="IPR004105">
    <property type="entry name" value="CheA-like_dim"/>
</dbReference>
<dbReference type="CDD" id="cd16916">
    <property type="entry name" value="HATPase_CheA-like"/>
    <property type="match status" value="1"/>
</dbReference>
<dbReference type="SMART" id="SM00387">
    <property type="entry name" value="HATPase_c"/>
    <property type="match status" value="1"/>
</dbReference>
<evidence type="ECO:0000256" key="3">
    <source>
        <dbReference type="ARBA" id="ARBA00021495"/>
    </source>
</evidence>
<sequence>MAIDMSQFLETFYEESFEGLEVMESSLLNLDPGTADDEVINTIFRAAHSIKGGSGTFGLNEVAEFTHVMETLLDEMRDGRRDVTKEGVAVLLTSVDVLREMLSALRAKEDIDIESAAATKNELDNLLAGASGQVMVNDGTSVADDNSSGTSTVEGWEILFKPYESFLMTGNDPIRIFKELKGLGDLDVFVDPVNLPGLNNLNPEDCHLSWKIILKGNVPEDVVNEAFVWVEDDCDLDIKAIGASLDKLEDIGNTSSVESYEGKSSSEVDKLVPVRKTPSTKKAVKTAESNSIRVSIDKVDDLINMMGELVITQSMLSQLGESEDFEDSTIERLRDGLSQLERNTREMQENVMRIRMLPISFAFQRFPRLVHDLSGKLDKSIELKMTGENTELDKTVMEKIGDPLVHLVRNSIDHGIESREDRIKAGKPEAGIINLNAFHEGGNIIIEIIDDGAGINKARVMKKARENKVIGEEEELTDEQIYDLIFSPGFSTAEEVSDISGRGVGMDVVRRNIRALGGSVDVHSTEGVGSTFRIRLPLTLAILDGQSVQVGDNIYIIPLISIIESLQVKKESIKGVTGRAQVYKLRDEYIPIVRLHEIFGVKPESNNIEEGLLVVVEGEGNKIALYVDDLLGQQQVVIKSLETNFKKVEGISGATILGDGTVALILDIVGLVYLYRCNSTGNTKNVGNSEIAA</sequence>
<dbReference type="InterPro" id="IPR036097">
    <property type="entry name" value="HisK_dim/P_sf"/>
</dbReference>
<dbReference type="GO" id="GO:0005524">
    <property type="term" value="F:ATP binding"/>
    <property type="evidence" value="ECO:0007669"/>
    <property type="project" value="UniProtKB-KW"/>
</dbReference>
<dbReference type="InterPro" id="IPR037006">
    <property type="entry name" value="CheA-like_homodim_sf"/>
</dbReference>
<dbReference type="InterPro" id="IPR036890">
    <property type="entry name" value="HATPase_C_sf"/>
</dbReference>
<evidence type="ECO:0000256" key="9">
    <source>
        <dbReference type="ARBA" id="ARBA00022840"/>
    </source>
</evidence>
<keyword evidence="9" id="KW-0067">ATP-binding</keyword>
<keyword evidence="6" id="KW-0808">Transferase</keyword>
<evidence type="ECO:0000256" key="1">
    <source>
        <dbReference type="ARBA" id="ARBA00000085"/>
    </source>
</evidence>
<dbReference type="SUPFAM" id="SSF47384">
    <property type="entry name" value="Homodimeric domain of signal transducing histidine kinase"/>
    <property type="match status" value="1"/>
</dbReference>
<dbReference type="GO" id="GO:0005737">
    <property type="term" value="C:cytoplasm"/>
    <property type="evidence" value="ECO:0007669"/>
    <property type="project" value="InterPro"/>
</dbReference>
<dbReference type="SMART" id="SM01231">
    <property type="entry name" value="H-kinase_dim"/>
    <property type="match status" value="1"/>
</dbReference>
<dbReference type="PROSITE" id="PS50894">
    <property type="entry name" value="HPT"/>
    <property type="match status" value="1"/>
</dbReference>
<evidence type="ECO:0000259" key="12">
    <source>
        <dbReference type="PROSITE" id="PS50109"/>
    </source>
</evidence>
<evidence type="ECO:0000256" key="2">
    <source>
        <dbReference type="ARBA" id="ARBA00012438"/>
    </source>
</evidence>
<dbReference type="Pfam" id="PF01584">
    <property type="entry name" value="CheW"/>
    <property type="match status" value="1"/>
</dbReference>
<dbReference type="PROSITE" id="PS50851">
    <property type="entry name" value="CHEW"/>
    <property type="match status" value="1"/>
</dbReference>
<dbReference type="CDD" id="cd00088">
    <property type="entry name" value="HPT"/>
    <property type="match status" value="1"/>
</dbReference>
<evidence type="ECO:0000256" key="5">
    <source>
        <dbReference type="ARBA" id="ARBA00022553"/>
    </source>
</evidence>
<keyword evidence="5" id="KW-0597">Phosphoprotein</keyword>
<dbReference type="EMBL" id="UOFY01000075">
    <property type="protein sequence ID" value="VAX11656.1"/>
    <property type="molecule type" value="Genomic_DNA"/>
</dbReference>
<dbReference type="SUPFAM" id="SSF47226">
    <property type="entry name" value="Histidine-containing phosphotransfer domain, HPT domain"/>
    <property type="match status" value="1"/>
</dbReference>
<evidence type="ECO:0000313" key="15">
    <source>
        <dbReference type="EMBL" id="VAX11656.1"/>
    </source>
</evidence>
<dbReference type="Pfam" id="PF01627">
    <property type="entry name" value="Hpt"/>
    <property type="match status" value="1"/>
</dbReference>
<reference evidence="15" key="1">
    <citation type="submission" date="2018-06" db="EMBL/GenBank/DDBJ databases">
        <authorList>
            <person name="Zhirakovskaya E."/>
        </authorList>
    </citation>
    <scope>NUCLEOTIDE SEQUENCE</scope>
</reference>
<dbReference type="Gene3D" id="2.30.30.40">
    <property type="entry name" value="SH3 Domains"/>
    <property type="match status" value="1"/>
</dbReference>
<name>A0A3B1B033_9ZZZZ</name>